<reference evidence="3 4" key="1">
    <citation type="journal article" date="2017" name="Nat. Microbiol.">
        <title>Natural product diversity associated with the nematode symbionts Photorhabdus and Xenorhabdus.</title>
        <authorList>
            <person name="Tobias N.J."/>
            <person name="Wolff H."/>
            <person name="Djahanschiri B."/>
            <person name="Grundmann F."/>
            <person name="Kronenwerth M."/>
            <person name="Shi Y.M."/>
            <person name="Simonyi S."/>
            <person name="Grun P."/>
            <person name="Shapiro-Ilan D."/>
            <person name="Pidot S.J."/>
            <person name="Stinear T.P."/>
            <person name="Ebersberger I."/>
            <person name="Bode H.B."/>
        </authorList>
    </citation>
    <scope>NUCLEOTIDE SEQUENCE [LARGE SCALE GENOMIC DNA]</scope>
    <source>
        <strain evidence="3 4">DSM 17902</strain>
    </source>
</reference>
<evidence type="ECO:0000256" key="1">
    <source>
        <dbReference type="SAM" id="MobiDB-lite"/>
    </source>
</evidence>
<gene>
    <name evidence="3" type="ORF">Xmir_01272</name>
</gene>
<feature type="region of interest" description="Disordered" evidence="1">
    <location>
        <begin position="67"/>
        <end position="104"/>
    </location>
</feature>
<name>A0A2D0JT19_9GAMM</name>
<organism evidence="3 4">
    <name type="scientific">Xenorhabdus miraniensis</name>
    <dbReference type="NCBI Taxonomy" id="351674"/>
    <lineage>
        <taxon>Bacteria</taxon>
        <taxon>Pseudomonadati</taxon>
        <taxon>Pseudomonadota</taxon>
        <taxon>Gammaproteobacteria</taxon>
        <taxon>Enterobacterales</taxon>
        <taxon>Morganellaceae</taxon>
        <taxon>Xenorhabdus</taxon>
    </lineage>
</organism>
<feature type="compositionally biased region" description="Polar residues" evidence="1">
    <location>
        <begin position="78"/>
        <end position="87"/>
    </location>
</feature>
<evidence type="ECO:0000313" key="3">
    <source>
        <dbReference type="EMBL" id="PHM49352.1"/>
    </source>
</evidence>
<dbReference type="InterPro" id="IPR041227">
    <property type="entry name" value="FluMu_N"/>
</dbReference>
<dbReference type="OrthoDB" id="5690920at2"/>
<dbReference type="Pfam" id="PF17891">
    <property type="entry name" value="FluMu_N"/>
    <property type="match status" value="1"/>
</dbReference>
<sequence>MSDETNVAALVPSPLVERVAVSVVNTAHAGYRRAGFILQPGENTLPSVTQSELQALEADPRLSVTVITADPDDDQTGGLENQTNPDETINLPPPAPTKDKRGKK</sequence>
<dbReference type="Proteomes" id="UP000221980">
    <property type="component" value="Unassembled WGS sequence"/>
</dbReference>
<evidence type="ECO:0000259" key="2">
    <source>
        <dbReference type="Pfam" id="PF17891"/>
    </source>
</evidence>
<keyword evidence="4" id="KW-1185">Reference proteome</keyword>
<dbReference type="RefSeq" id="WP_099113573.1">
    <property type="nucleotide sequence ID" value="NZ_CAWNQI010000084.1"/>
</dbReference>
<feature type="domain" description="Mu-like prophage FluMu N-terminal" evidence="2">
    <location>
        <begin position="21"/>
        <end position="68"/>
    </location>
</feature>
<accession>A0A2D0JT19</accession>
<dbReference type="AlphaFoldDB" id="A0A2D0JT19"/>
<dbReference type="SUPFAM" id="SSF160059">
    <property type="entry name" value="PriA/YqbF domain"/>
    <property type="match status" value="1"/>
</dbReference>
<comment type="caution">
    <text evidence="3">The sequence shown here is derived from an EMBL/GenBank/DDBJ whole genome shotgun (WGS) entry which is preliminary data.</text>
</comment>
<evidence type="ECO:0000313" key="4">
    <source>
        <dbReference type="Proteomes" id="UP000221980"/>
    </source>
</evidence>
<dbReference type="EMBL" id="NITZ01000005">
    <property type="protein sequence ID" value="PHM49352.1"/>
    <property type="molecule type" value="Genomic_DNA"/>
</dbReference>
<dbReference type="Gene3D" id="3.40.5.80">
    <property type="match status" value="1"/>
</dbReference>
<proteinExistence type="predicted"/>
<protein>
    <submittedName>
        <fullName evidence="3">Mu-like prophage FluMu protein gp35</fullName>
    </submittedName>
</protein>